<protein>
    <submittedName>
        <fullName evidence="2">O-acetyl-ADP-ribose deacetylase (Regulator of RNase III), contains Macro domain</fullName>
    </submittedName>
</protein>
<dbReference type="PROSITE" id="PS51154">
    <property type="entry name" value="MACRO"/>
    <property type="match status" value="1"/>
</dbReference>
<dbReference type="EMBL" id="FQYT01000020">
    <property type="protein sequence ID" value="SHJ40540.1"/>
    <property type="molecule type" value="Genomic_DNA"/>
</dbReference>
<dbReference type="SMART" id="SM00506">
    <property type="entry name" value="A1pp"/>
    <property type="match status" value="1"/>
</dbReference>
<dbReference type="InterPro" id="IPR002589">
    <property type="entry name" value="Macro_dom"/>
</dbReference>
<organism evidence="2 3">
    <name type="scientific">Parasporobacterium paucivorans DSM 15970</name>
    <dbReference type="NCBI Taxonomy" id="1122934"/>
    <lineage>
        <taxon>Bacteria</taxon>
        <taxon>Bacillati</taxon>
        <taxon>Bacillota</taxon>
        <taxon>Clostridia</taxon>
        <taxon>Lachnospirales</taxon>
        <taxon>Lachnospiraceae</taxon>
        <taxon>Parasporobacterium</taxon>
    </lineage>
</organism>
<keyword evidence="3" id="KW-1185">Reference proteome</keyword>
<evidence type="ECO:0000313" key="3">
    <source>
        <dbReference type="Proteomes" id="UP000184342"/>
    </source>
</evidence>
<dbReference type="PANTHER" id="PTHR11106">
    <property type="entry name" value="GANGLIOSIDE INDUCED DIFFERENTIATION ASSOCIATED PROTEIN 2-RELATED"/>
    <property type="match status" value="1"/>
</dbReference>
<evidence type="ECO:0000259" key="1">
    <source>
        <dbReference type="PROSITE" id="PS51154"/>
    </source>
</evidence>
<dbReference type="STRING" id="1122934.SAMN02745691_01895"/>
<dbReference type="AlphaFoldDB" id="A0A1M6J1G3"/>
<dbReference type="Proteomes" id="UP000184342">
    <property type="component" value="Unassembled WGS sequence"/>
</dbReference>
<sequence length="332" mass="36601">MPFEIVRNDITNMKVDAIVNAANTRLKMGGGVCGAIFSAAGAEKLQAECDRIGGCETGKSVITGGYALPARYIIHAVGPIWMGGGDNEKQLLHSAYTSALVLAEENRCQSVAFPLVSSGIYGYPKDQAIHVAISAIGEFLLEHDMMVYLVVFDEKAFSLSEKLTSSIREYIDANYVENAARKDTGSRVQEFEYAQESKPKVAEYILSSSKRSLEDVVEHLDETFSAAMLRLIDEKKMADTEVYKKANLDRKLFSKIRSDAHYKPGRATAIALSIALKLNLDETLDLMGKAGYTLSNSNKSDVIIKYFIEKENHNIFEVNEALFAFGQPVLGR</sequence>
<reference evidence="2 3" key="1">
    <citation type="submission" date="2016-11" db="EMBL/GenBank/DDBJ databases">
        <authorList>
            <person name="Jaros S."/>
            <person name="Januszkiewicz K."/>
            <person name="Wedrychowicz H."/>
        </authorList>
    </citation>
    <scope>NUCLEOTIDE SEQUENCE [LARGE SCALE GENOMIC DNA]</scope>
    <source>
        <strain evidence="2 3">DSM 15970</strain>
    </source>
</reference>
<feature type="domain" description="Macro" evidence="1">
    <location>
        <begin position="1"/>
        <end position="168"/>
    </location>
</feature>
<dbReference type="RefSeq" id="WP_073994175.1">
    <property type="nucleotide sequence ID" value="NZ_FQYT01000020.1"/>
</dbReference>
<gene>
    <name evidence="2" type="ORF">SAMN02745691_01895</name>
</gene>
<evidence type="ECO:0000313" key="2">
    <source>
        <dbReference type="EMBL" id="SHJ40540.1"/>
    </source>
</evidence>
<accession>A0A1M6J1G3</accession>
<dbReference type="Pfam" id="PF01661">
    <property type="entry name" value="Macro"/>
    <property type="match status" value="1"/>
</dbReference>
<dbReference type="PANTHER" id="PTHR11106:SF27">
    <property type="entry name" value="MACRO DOMAIN-CONTAINING PROTEIN"/>
    <property type="match status" value="1"/>
</dbReference>
<dbReference type="SUPFAM" id="SSF52949">
    <property type="entry name" value="Macro domain-like"/>
    <property type="match status" value="1"/>
</dbReference>
<dbReference type="OrthoDB" id="6194521at2"/>
<dbReference type="InterPro" id="IPR043472">
    <property type="entry name" value="Macro_dom-like"/>
</dbReference>
<name>A0A1M6J1G3_9FIRM</name>
<dbReference type="Gene3D" id="3.40.220.10">
    <property type="entry name" value="Leucine Aminopeptidase, subunit E, domain 1"/>
    <property type="match status" value="1"/>
</dbReference>
<dbReference type="CDD" id="cd02908">
    <property type="entry name" value="Macro_OAADPr_deacetylase"/>
    <property type="match status" value="1"/>
</dbReference>
<proteinExistence type="predicted"/>